<dbReference type="Pfam" id="PF00089">
    <property type="entry name" value="Trypsin"/>
    <property type="match status" value="1"/>
</dbReference>
<evidence type="ECO:0000256" key="2">
    <source>
        <dbReference type="ARBA" id="ARBA00004555"/>
    </source>
</evidence>
<keyword evidence="7" id="KW-0378">Hydrolase</keyword>
<dbReference type="InterPro" id="IPR033116">
    <property type="entry name" value="TRYPSIN_SER"/>
</dbReference>
<evidence type="ECO:0000256" key="9">
    <source>
        <dbReference type="ARBA" id="ARBA00022825"/>
    </source>
</evidence>
<evidence type="ECO:0000259" key="20">
    <source>
        <dbReference type="PROSITE" id="PS50240"/>
    </source>
</evidence>
<feature type="domain" description="Peptidase S1" evidence="20">
    <location>
        <begin position="1"/>
        <end position="127"/>
    </location>
</feature>
<evidence type="ECO:0000256" key="4">
    <source>
        <dbReference type="ARBA" id="ARBA00022525"/>
    </source>
</evidence>
<dbReference type="GO" id="GO:0005794">
    <property type="term" value="C:Golgi apparatus"/>
    <property type="evidence" value="ECO:0007669"/>
    <property type="project" value="UniProtKB-SubCell"/>
</dbReference>
<keyword evidence="5" id="KW-0645">Protease</keyword>
<evidence type="ECO:0000256" key="3">
    <source>
        <dbReference type="ARBA" id="ARBA00004613"/>
    </source>
</evidence>
<dbReference type="FunFam" id="2.40.10.10:FF:000011">
    <property type="entry name" value="Coagulation factor X"/>
    <property type="match status" value="1"/>
</dbReference>
<keyword evidence="6" id="KW-0356">Hemostasis</keyword>
<dbReference type="PANTHER" id="PTHR24264:SF65">
    <property type="entry name" value="SRCR DOMAIN-CONTAINING PROTEIN"/>
    <property type="match status" value="1"/>
</dbReference>
<evidence type="ECO:0000256" key="12">
    <source>
        <dbReference type="ARBA" id="ARBA00023180"/>
    </source>
</evidence>
<keyword evidence="11" id="KW-1015">Disulfide bond</keyword>
<keyword evidence="9" id="KW-0720">Serine protease</keyword>
<proteinExistence type="predicted"/>
<evidence type="ECO:0000256" key="14">
    <source>
        <dbReference type="ARBA" id="ARBA00037553"/>
    </source>
</evidence>
<evidence type="ECO:0000256" key="15">
    <source>
        <dbReference type="ARBA" id="ARBA00038995"/>
    </source>
</evidence>
<dbReference type="OrthoDB" id="546450at2759"/>
<evidence type="ECO:0000256" key="11">
    <source>
        <dbReference type="ARBA" id="ARBA00023157"/>
    </source>
</evidence>
<evidence type="ECO:0000313" key="21">
    <source>
        <dbReference type="EMBL" id="CAG9765523.1"/>
    </source>
</evidence>
<dbReference type="GO" id="GO:0006508">
    <property type="term" value="P:proteolysis"/>
    <property type="evidence" value="ECO:0007669"/>
    <property type="project" value="UniProtKB-KW"/>
</dbReference>
<sequence length="132" mass="14594">MDVLEDSLIQIMYRNIESVAVGWGATSQQGQISTKLREVTVPIMSNIDCKRTGYTSRITDNMLCAGFKEGKKDSCQGDSGGPLHIINGSYHNIVGIVSWGEGCAQPNYPGVYTRVNRYITWIMSNTKDACYC</sequence>
<evidence type="ECO:0000256" key="7">
    <source>
        <dbReference type="ARBA" id="ARBA00022801"/>
    </source>
</evidence>
<dbReference type="PROSITE" id="PS50240">
    <property type="entry name" value="TRYPSIN_DOM"/>
    <property type="match status" value="1"/>
</dbReference>
<dbReference type="SUPFAM" id="SSF50494">
    <property type="entry name" value="Trypsin-like serine proteases"/>
    <property type="match status" value="1"/>
</dbReference>
<dbReference type="GO" id="GO:0005615">
    <property type="term" value="C:extracellular space"/>
    <property type="evidence" value="ECO:0007669"/>
    <property type="project" value="TreeGrafter"/>
</dbReference>
<dbReference type="EC" id="3.4.21.69" evidence="15"/>
<dbReference type="CDD" id="cd00190">
    <property type="entry name" value="Tryp_SPc"/>
    <property type="match status" value="1"/>
</dbReference>
<evidence type="ECO:0000256" key="8">
    <source>
        <dbReference type="ARBA" id="ARBA00022824"/>
    </source>
</evidence>
<evidence type="ECO:0000256" key="10">
    <source>
        <dbReference type="ARBA" id="ARBA00023034"/>
    </source>
</evidence>
<dbReference type="InterPro" id="IPR050127">
    <property type="entry name" value="Serine_Proteases_S1"/>
</dbReference>
<dbReference type="GO" id="GO:0004252">
    <property type="term" value="F:serine-type endopeptidase activity"/>
    <property type="evidence" value="ECO:0007669"/>
    <property type="project" value="UniProtKB-EC"/>
</dbReference>
<dbReference type="PANTHER" id="PTHR24264">
    <property type="entry name" value="TRYPSIN-RELATED"/>
    <property type="match status" value="1"/>
</dbReference>
<protein>
    <recommendedName>
        <fullName evidence="16">Vitamin K-dependent protein C</fullName>
        <ecNumber evidence="15">3.4.21.69</ecNumber>
    </recommendedName>
    <alternativeName>
        <fullName evidence="19">Anticoagulant protein C</fullName>
    </alternativeName>
    <alternativeName>
        <fullName evidence="17">Autoprothrombin IIA</fullName>
    </alternativeName>
    <alternativeName>
        <fullName evidence="18">Blood coagulation factor XIV</fullName>
    </alternativeName>
</protein>
<comment type="function">
    <text evidence="14">Protein C is a vitamin K-dependent serine protease that regulates blood coagulation by inactivating factors Va and VIIIa in the presence of calcium ions and phospholipids. Exerts a protective effect on the endothelial cell barrier function.</text>
</comment>
<organism evidence="21 22">
    <name type="scientific">Ceutorhynchus assimilis</name>
    <name type="common">cabbage seed weevil</name>
    <dbReference type="NCBI Taxonomy" id="467358"/>
    <lineage>
        <taxon>Eukaryota</taxon>
        <taxon>Metazoa</taxon>
        <taxon>Ecdysozoa</taxon>
        <taxon>Arthropoda</taxon>
        <taxon>Hexapoda</taxon>
        <taxon>Insecta</taxon>
        <taxon>Pterygota</taxon>
        <taxon>Neoptera</taxon>
        <taxon>Endopterygota</taxon>
        <taxon>Coleoptera</taxon>
        <taxon>Polyphaga</taxon>
        <taxon>Cucujiformia</taxon>
        <taxon>Curculionidae</taxon>
        <taxon>Ceutorhynchinae</taxon>
        <taxon>Ceutorhynchus</taxon>
    </lineage>
</organism>
<comment type="catalytic activity">
    <reaction evidence="13">
        <text>Degradation of blood coagulation factors Va and VIIIa.</text>
        <dbReference type="EC" id="3.4.21.69"/>
    </reaction>
</comment>
<dbReference type="AlphaFoldDB" id="A0A9N9QHP5"/>
<dbReference type="Gene3D" id="2.40.10.10">
    <property type="entry name" value="Trypsin-like serine proteases"/>
    <property type="match status" value="1"/>
</dbReference>
<evidence type="ECO:0000313" key="22">
    <source>
        <dbReference type="Proteomes" id="UP001152799"/>
    </source>
</evidence>
<evidence type="ECO:0000256" key="19">
    <source>
        <dbReference type="ARBA" id="ARBA00042906"/>
    </source>
</evidence>
<dbReference type="InterPro" id="IPR043504">
    <property type="entry name" value="Peptidase_S1_PA_chymotrypsin"/>
</dbReference>
<name>A0A9N9QHP5_9CUCU</name>
<dbReference type="Proteomes" id="UP001152799">
    <property type="component" value="Chromosome 2"/>
</dbReference>
<dbReference type="GO" id="GO:0007599">
    <property type="term" value="P:hemostasis"/>
    <property type="evidence" value="ECO:0007669"/>
    <property type="project" value="UniProtKB-KW"/>
</dbReference>
<evidence type="ECO:0000256" key="18">
    <source>
        <dbReference type="ARBA" id="ARBA00042403"/>
    </source>
</evidence>
<accession>A0A9N9QHP5</accession>
<reference evidence="21" key="1">
    <citation type="submission" date="2022-01" db="EMBL/GenBank/DDBJ databases">
        <authorList>
            <person name="King R."/>
        </authorList>
    </citation>
    <scope>NUCLEOTIDE SEQUENCE</scope>
</reference>
<evidence type="ECO:0000256" key="13">
    <source>
        <dbReference type="ARBA" id="ARBA00036045"/>
    </source>
</evidence>
<keyword evidence="8" id="KW-0256">Endoplasmic reticulum</keyword>
<dbReference type="PROSITE" id="PS00135">
    <property type="entry name" value="TRYPSIN_SER"/>
    <property type="match status" value="1"/>
</dbReference>
<dbReference type="EMBL" id="OU892278">
    <property type="protein sequence ID" value="CAG9765523.1"/>
    <property type="molecule type" value="Genomic_DNA"/>
</dbReference>
<evidence type="ECO:0000256" key="1">
    <source>
        <dbReference type="ARBA" id="ARBA00004240"/>
    </source>
</evidence>
<keyword evidence="10" id="KW-0333">Golgi apparatus</keyword>
<evidence type="ECO:0000256" key="6">
    <source>
        <dbReference type="ARBA" id="ARBA00022696"/>
    </source>
</evidence>
<keyword evidence="12" id="KW-0325">Glycoprotein</keyword>
<comment type="subcellular location">
    <subcellularLocation>
        <location evidence="1">Endoplasmic reticulum</location>
    </subcellularLocation>
    <subcellularLocation>
        <location evidence="2">Golgi apparatus</location>
    </subcellularLocation>
    <subcellularLocation>
        <location evidence="3">Secreted</location>
    </subcellularLocation>
</comment>
<dbReference type="SMART" id="SM00020">
    <property type="entry name" value="Tryp_SPc"/>
    <property type="match status" value="1"/>
</dbReference>
<keyword evidence="22" id="KW-1185">Reference proteome</keyword>
<evidence type="ECO:0000256" key="16">
    <source>
        <dbReference type="ARBA" id="ARBA00040219"/>
    </source>
</evidence>
<dbReference type="InterPro" id="IPR009003">
    <property type="entry name" value="Peptidase_S1_PA"/>
</dbReference>
<keyword evidence="4" id="KW-0964">Secreted</keyword>
<evidence type="ECO:0000256" key="17">
    <source>
        <dbReference type="ARBA" id="ARBA00041306"/>
    </source>
</evidence>
<dbReference type="GO" id="GO:0005783">
    <property type="term" value="C:endoplasmic reticulum"/>
    <property type="evidence" value="ECO:0007669"/>
    <property type="project" value="UniProtKB-SubCell"/>
</dbReference>
<evidence type="ECO:0000256" key="5">
    <source>
        <dbReference type="ARBA" id="ARBA00022670"/>
    </source>
</evidence>
<dbReference type="InterPro" id="IPR001254">
    <property type="entry name" value="Trypsin_dom"/>
</dbReference>
<gene>
    <name evidence="21" type="ORF">CEUTPL_LOCUS6128</name>
</gene>